<keyword evidence="6 7" id="KW-0472">Membrane</keyword>
<comment type="function">
    <text evidence="7">Part of the twin-arginine translocation (Tat) system that transports large folded proteins containing a characteristic twin-arginine motif in their signal peptide across membranes. Together with TatB, TatC is part of a receptor directly interacting with Tat signal peptides.</text>
</comment>
<evidence type="ECO:0000313" key="9">
    <source>
        <dbReference type="Proteomes" id="UP000297496"/>
    </source>
</evidence>
<keyword evidence="5 7" id="KW-0811">Translocation</keyword>
<keyword evidence="2 7" id="KW-0812">Transmembrane</keyword>
<dbReference type="GO" id="GO:0065002">
    <property type="term" value="P:intracellular protein transmembrane transport"/>
    <property type="evidence" value="ECO:0007669"/>
    <property type="project" value="TreeGrafter"/>
</dbReference>
<dbReference type="AlphaFoldDB" id="A0A4Z1CGM3"/>
<dbReference type="InterPro" id="IPR002033">
    <property type="entry name" value="TatC"/>
</dbReference>
<comment type="similarity">
    <text evidence="7">Belongs to the TatC family.</text>
</comment>
<keyword evidence="4 7" id="KW-1133">Transmembrane helix</keyword>
<gene>
    <name evidence="7 8" type="primary">tatC</name>
    <name evidence="8" type="ORF">EXE59_18165</name>
</gene>
<feature type="transmembrane region" description="Helical" evidence="7">
    <location>
        <begin position="89"/>
        <end position="110"/>
    </location>
</feature>
<feature type="transmembrane region" description="Helical" evidence="7">
    <location>
        <begin position="212"/>
        <end position="228"/>
    </location>
</feature>
<dbReference type="OrthoDB" id="9777044at2"/>
<dbReference type="PANTHER" id="PTHR30371:SF0">
    <property type="entry name" value="SEC-INDEPENDENT PROTEIN TRANSLOCASE PROTEIN TATC, CHLOROPLASTIC-RELATED"/>
    <property type="match status" value="1"/>
</dbReference>
<protein>
    <recommendedName>
        <fullName evidence="7">Sec-independent protein translocase protein TatC</fullName>
    </recommendedName>
</protein>
<dbReference type="GO" id="GO:0009977">
    <property type="term" value="F:proton motive force dependent protein transmembrane transporter activity"/>
    <property type="evidence" value="ECO:0007669"/>
    <property type="project" value="TreeGrafter"/>
</dbReference>
<evidence type="ECO:0000256" key="7">
    <source>
        <dbReference type="HAMAP-Rule" id="MF_00902"/>
    </source>
</evidence>
<evidence type="ECO:0000256" key="5">
    <source>
        <dbReference type="ARBA" id="ARBA00023010"/>
    </source>
</evidence>
<evidence type="ECO:0000256" key="1">
    <source>
        <dbReference type="ARBA" id="ARBA00004141"/>
    </source>
</evidence>
<organism evidence="8 9">
    <name type="scientific">Nocardioides eburneiflavus</name>
    <dbReference type="NCBI Taxonomy" id="2518372"/>
    <lineage>
        <taxon>Bacteria</taxon>
        <taxon>Bacillati</taxon>
        <taxon>Actinomycetota</taxon>
        <taxon>Actinomycetes</taxon>
        <taxon>Propionibacteriales</taxon>
        <taxon>Nocardioidaceae</taxon>
        <taxon>Nocardioides</taxon>
    </lineage>
</organism>
<keyword evidence="7" id="KW-1003">Cell membrane</keyword>
<dbReference type="GO" id="GO:0033281">
    <property type="term" value="C:TAT protein transport complex"/>
    <property type="evidence" value="ECO:0007669"/>
    <property type="project" value="UniProtKB-UniRule"/>
</dbReference>
<dbReference type="Pfam" id="PF00902">
    <property type="entry name" value="TatC"/>
    <property type="match status" value="1"/>
</dbReference>
<accession>A0A4Z1CGM3</accession>
<name>A0A4Z1CGM3_9ACTN</name>
<dbReference type="EMBL" id="SRRO01000001">
    <property type="protein sequence ID" value="TGN65665.1"/>
    <property type="molecule type" value="Genomic_DNA"/>
</dbReference>
<evidence type="ECO:0000256" key="3">
    <source>
        <dbReference type="ARBA" id="ARBA00022927"/>
    </source>
</evidence>
<sequence length="278" mass="30535">MRIAGLVGLFKGRPHHDVGPDGRMALSDHFREFRARLLRCLLVFVIVLAVALVFRHALLDLVYGPYDDARAKLPEGTTTATTSGAGAGLLLWLTLCGFASAIITAPYWLYQIWAFVLPGLYAQERKMSRVFVAIAGPLFLAGIVLGYLTLPVALEVLIGFNPDGVTNLIDFNDYLQFFTRTLFVFGLAFNIPVFVVLLNFAGVVKGASLKAYRPWIVIGTFIFAAVATPSADPFTMTLMAVPMVLLFFASEAIARFNDRRRARRNPNSGLSPDELSSI</sequence>
<feature type="transmembrane region" description="Helical" evidence="7">
    <location>
        <begin position="130"/>
        <end position="154"/>
    </location>
</feature>
<dbReference type="RefSeq" id="WP_135840158.1">
    <property type="nucleotide sequence ID" value="NZ_SRRO01000001.1"/>
</dbReference>
<dbReference type="PANTHER" id="PTHR30371">
    <property type="entry name" value="SEC-INDEPENDENT PROTEIN TRANSLOCASE PROTEIN TATC"/>
    <property type="match status" value="1"/>
</dbReference>
<keyword evidence="3 7" id="KW-0653">Protein transport</keyword>
<dbReference type="HAMAP" id="MF_00902">
    <property type="entry name" value="TatC"/>
    <property type="match status" value="1"/>
</dbReference>
<feature type="transmembrane region" description="Helical" evidence="7">
    <location>
        <begin position="174"/>
        <end position="200"/>
    </location>
</feature>
<comment type="subunit">
    <text evidence="7">The Tat system comprises two distinct complexes: a TatABC complex, containing multiple copies of TatA, TatB and TatC subunits, and a separate TatA complex, containing only TatA subunits. Substrates initially bind to the TatABC complex, which probably triggers association of the separate TatA complex to form the active translocon.</text>
</comment>
<feature type="transmembrane region" description="Helical" evidence="7">
    <location>
        <begin position="234"/>
        <end position="254"/>
    </location>
</feature>
<dbReference type="PRINTS" id="PR01840">
    <property type="entry name" value="TATCFAMILY"/>
</dbReference>
<evidence type="ECO:0000256" key="2">
    <source>
        <dbReference type="ARBA" id="ARBA00022692"/>
    </source>
</evidence>
<comment type="subcellular location">
    <subcellularLocation>
        <location evidence="7">Cell membrane</location>
        <topology evidence="7">Multi-pass membrane protein</topology>
    </subcellularLocation>
    <subcellularLocation>
        <location evidence="1">Membrane</location>
        <topology evidence="1">Multi-pass membrane protein</topology>
    </subcellularLocation>
</comment>
<reference evidence="8 9" key="1">
    <citation type="submission" date="2019-04" db="EMBL/GenBank/DDBJ databases">
        <title>Three New Species of Nocardioides, Nocardioides euryhalodurans sp. nov., Nocardioides seonyuensis sp. nov. and Nocardioides eburneoflavus sp. nov. Isolated from Soil.</title>
        <authorList>
            <person name="Roh S.G."/>
            <person name="Lee C."/>
            <person name="Kim M.-K."/>
            <person name="Kim S.B."/>
        </authorList>
    </citation>
    <scope>NUCLEOTIDE SEQUENCE [LARGE SCALE GENOMIC DNA]</scope>
    <source>
        <strain evidence="8 9">MMS17-SY213</strain>
    </source>
</reference>
<evidence type="ECO:0000313" key="8">
    <source>
        <dbReference type="EMBL" id="TGN65665.1"/>
    </source>
</evidence>
<comment type="caution">
    <text evidence="8">The sequence shown here is derived from an EMBL/GenBank/DDBJ whole genome shotgun (WGS) entry which is preliminary data.</text>
</comment>
<keyword evidence="7" id="KW-0813">Transport</keyword>
<dbReference type="Proteomes" id="UP000297496">
    <property type="component" value="Unassembled WGS sequence"/>
</dbReference>
<proteinExistence type="inferred from homology"/>
<keyword evidence="9" id="KW-1185">Reference proteome</keyword>
<dbReference type="NCBIfam" id="TIGR00945">
    <property type="entry name" value="tatC"/>
    <property type="match status" value="1"/>
</dbReference>
<feature type="transmembrane region" description="Helical" evidence="7">
    <location>
        <begin position="37"/>
        <end position="58"/>
    </location>
</feature>
<dbReference type="GO" id="GO:0043953">
    <property type="term" value="P:protein transport by the Tat complex"/>
    <property type="evidence" value="ECO:0007669"/>
    <property type="project" value="UniProtKB-UniRule"/>
</dbReference>
<evidence type="ECO:0000256" key="4">
    <source>
        <dbReference type="ARBA" id="ARBA00022989"/>
    </source>
</evidence>
<evidence type="ECO:0000256" key="6">
    <source>
        <dbReference type="ARBA" id="ARBA00023136"/>
    </source>
</evidence>